<dbReference type="EMBL" id="SJPJ01000001">
    <property type="protein sequence ID" value="TWT85085.1"/>
    <property type="molecule type" value="Genomic_DNA"/>
</dbReference>
<feature type="transmembrane region" description="Helical" evidence="1">
    <location>
        <begin position="21"/>
        <end position="41"/>
    </location>
</feature>
<proteinExistence type="predicted"/>
<reference evidence="2 3" key="1">
    <citation type="submission" date="2019-02" db="EMBL/GenBank/DDBJ databases">
        <title>Deep-cultivation of Planctomycetes and their phenomic and genomic characterization uncovers novel biology.</title>
        <authorList>
            <person name="Wiegand S."/>
            <person name="Jogler M."/>
            <person name="Boedeker C."/>
            <person name="Pinto D."/>
            <person name="Vollmers J."/>
            <person name="Rivas-Marin E."/>
            <person name="Kohn T."/>
            <person name="Peeters S.H."/>
            <person name="Heuer A."/>
            <person name="Rast P."/>
            <person name="Oberbeckmann S."/>
            <person name="Bunk B."/>
            <person name="Jeske O."/>
            <person name="Meyerdierks A."/>
            <person name="Storesund J.E."/>
            <person name="Kallscheuer N."/>
            <person name="Luecker S."/>
            <person name="Lage O.M."/>
            <person name="Pohl T."/>
            <person name="Merkel B.J."/>
            <person name="Hornburger P."/>
            <person name="Mueller R.-W."/>
            <person name="Bruemmer F."/>
            <person name="Labrenz M."/>
            <person name="Spormann A.M."/>
            <person name="Op Den Camp H."/>
            <person name="Overmann J."/>
            <person name="Amann R."/>
            <person name="Jetten M.S.M."/>
            <person name="Mascher T."/>
            <person name="Medema M.H."/>
            <person name="Devos D.P."/>
            <person name="Kaster A.-K."/>
            <person name="Ovreas L."/>
            <person name="Rohde M."/>
            <person name="Galperin M.Y."/>
            <person name="Jogler C."/>
        </authorList>
    </citation>
    <scope>NUCLEOTIDE SEQUENCE [LARGE SCALE GENOMIC DNA]</scope>
    <source>
        <strain evidence="2 3">CA13</strain>
    </source>
</reference>
<evidence type="ECO:0000256" key="1">
    <source>
        <dbReference type="SAM" id="Phobius"/>
    </source>
</evidence>
<evidence type="ECO:0000313" key="2">
    <source>
        <dbReference type="EMBL" id="TWT85085.1"/>
    </source>
</evidence>
<keyword evidence="1" id="KW-0472">Membrane</keyword>
<evidence type="ECO:0000313" key="3">
    <source>
        <dbReference type="Proteomes" id="UP000315010"/>
    </source>
</evidence>
<keyword evidence="3" id="KW-1185">Reference proteome</keyword>
<dbReference type="Proteomes" id="UP000315010">
    <property type="component" value="Unassembled WGS sequence"/>
</dbReference>
<keyword evidence="1" id="KW-1133">Transmembrane helix</keyword>
<organism evidence="2 3">
    <name type="scientific">Novipirellula herctigrandis</name>
    <dbReference type="NCBI Taxonomy" id="2527986"/>
    <lineage>
        <taxon>Bacteria</taxon>
        <taxon>Pseudomonadati</taxon>
        <taxon>Planctomycetota</taxon>
        <taxon>Planctomycetia</taxon>
        <taxon>Pirellulales</taxon>
        <taxon>Pirellulaceae</taxon>
        <taxon>Novipirellula</taxon>
    </lineage>
</organism>
<gene>
    <name evidence="2" type="ORF">CA13_65670</name>
</gene>
<dbReference type="RefSeq" id="WP_146403099.1">
    <property type="nucleotide sequence ID" value="NZ_SJPJ01000001.1"/>
</dbReference>
<protein>
    <submittedName>
        <fullName evidence="2">Uncharacterized protein</fullName>
    </submittedName>
</protein>
<comment type="caution">
    <text evidence="2">The sequence shown here is derived from an EMBL/GenBank/DDBJ whole genome shotgun (WGS) entry which is preliminary data.</text>
</comment>
<name>A0A5C5ZD51_9BACT</name>
<dbReference type="AlphaFoldDB" id="A0A5C5ZD51"/>
<keyword evidence="1" id="KW-0812">Transmembrane</keyword>
<sequence length="121" mass="13990">MNLNRNRARTGKRRLQFSIRTLLILTTIVGPILGLYGPAAVDKLREFYADKQATAQVPTPQTQQLMIQNRLRNQKLSIRIAQFRQQLANIRSGKTTSLSKTEQIELGMRADLWERELQRVE</sequence>
<accession>A0A5C5ZD51</accession>